<feature type="compositionally biased region" description="Polar residues" evidence="4">
    <location>
        <begin position="361"/>
        <end position="377"/>
    </location>
</feature>
<gene>
    <name evidence="6" type="ORF">BB561_004852</name>
</gene>
<comment type="caution">
    <text evidence="6">The sequence shown here is derived from an EMBL/GenBank/DDBJ whole genome shotgun (WGS) entry which is preliminary data.</text>
</comment>
<dbReference type="GO" id="GO:0010792">
    <property type="term" value="P:DNA double-strand break processing involved in repair via single-strand annealing"/>
    <property type="evidence" value="ECO:0007669"/>
    <property type="project" value="TreeGrafter"/>
</dbReference>
<feature type="compositionally biased region" description="Low complexity" evidence="4">
    <location>
        <begin position="127"/>
        <end position="139"/>
    </location>
</feature>
<reference evidence="6 7" key="1">
    <citation type="journal article" date="2018" name="MBio">
        <title>Comparative Genomics Reveals the Core Gene Toolbox for the Fungus-Insect Symbiosis.</title>
        <authorList>
            <person name="Wang Y."/>
            <person name="Stata M."/>
            <person name="Wang W."/>
            <person name="Stajich J.E."/>
            <person name="White M.M."/>
            <person name="Moncalvo J.M."/>
        </authorList>
    </citation>
    <scope>NUCLEOTIDE SEQUENCE [LARGE SCALE GENOMIC DNA]</scope>
    <source>
        <strain evidence="6 7">SWE-8-4</strain>
    </source>
</reference>
<accession>A0A2T9YDZ4</accession>
<feature type="domain" description="DNA endonuclease activator Ctp1 C-terminal" evidence="5">
    <location>
        <begin position="300"/>
        <end position="417"/>
    </location>
</feature>
<protein>
    <recommendedName>
        <fullName evidence="5">DNA endonuclease activator Ctp1 C-terminal domain-containing protein</fullName>
    </recommendedName>
</protein>
<evidence type="ECO:0000256" key="2">
    <source>
        <dbReference type="ARBA" id="ARBA00022763"/>
    </source>
</evidence>
<dbReference type="EMBL" id="MBFR01000254">
    <property type="protein sequence ID" value="PVU90514.1"/>
    <property type="molecule type" value="Genomic_DNA"/>
</dbReference>
<dbReference type="InterPro" id="IPR033316">
    <property type="entry name" value="RBBP8-like"/>
</dbReference>
<sequence>MSQIDYLSSELSSVEEILDFKQLFLKNKGLLNIFSIEIYEKLTFIQKQYETLLEAYEVQSNTWMEKNKKLKAELSKALLNNDLKYSNKAEDLSRPCREQPSILVNHIKAKCNIEIGVSDRLDAAATSSSDNSGSLNISNHENFETRTDTIGKKKFKRDNSSRRNSRNSQTLNSEIEIKNSSFSSDFEEYTEKNLGITNKPYTKVCNSNLPDSKSHTSTCKAESFMKINSESESETKESKTSLDLAIPNFTPAKNQIVDSSKKFDSYYQPKSTSNVKSRIYSSKDSNPIKSENIDILKKFKYEQVVRDKQSRKSMHAIDCPCCIDFYKMTGPLRSVDNAPKLISTEKKVSKKKEGGDFKIFNTPTKASSNDTNSNSSIKPEQFIDINQHMKTVGRHREIHIRPRTPTHYWDVDFPDSDE</sequence>
<evidence type="ECO:0000256" key="3">
    <source>
        <dbReference type="ARBA" id="ARBA00023242"/>
    </source>
</evidence>
<dbReference type="GO" id="GO:0003684">
    <property type="term" value="F:damaged DNA binding"/>
    <property type="evidence" value="ECO:0007669"/>
    <property type="project" value="TreeGrafter"/>
</dbReference>
<dbReference type="OrthoDB" id="5801062at2759"/>
<comment type="subcellular location">
    <subcellularLocation>
        <location evidence="1">Nucleus</location>
    </subcellularLocation>
</comment>
<keyword evidence="2" id="KW-0227">DNA damage</keyword>
<name>A0A2T9YDZ4_9FUNG</name>
<dbReference type="PANTHER" id="PTHR15107:SF0">
    <property type="entry name" value="DNA ENDONUCLEASE ACTIVATOR CTP1 C-TERMINAL DOMAIN-CONTAINING PROTEIN"/>
    <property type="match status" value="1"/>
</dbReference>
<keyword evidence="7" id="KW-1185">Reference proteome</keyword>
<dbReference type="GO" id="GO:0005634">
    <property type="term" value="C:nucleus"/>
    <property type="evidence" value="ECO:0007669"/>
    <property type="project" value="UniProtKB-SubCell"/>
</dbReference>
<evidence type="ECO:0000256" key="1">
    <source>
        <dbReference type="ARBA" id="ARBA00004123"/>
    </source>
</evidence>
<dbReference type="AlphaFoldDB" id="A0A2T9YDZ4"/>
<proteinExistence type="predicted"/>
<evidence type="ECO:0000256" key="4">
    <source>
        <dbReference type="SAM" id="MobiDB-lite"/>
    </source>
</evidence>
<organism evidence="6 7">
    <name type="scientific">Smittium simulii</name>
    <dbReference type="NCBI Taxonomy" id="133385"/>
    <lineage>
        <taxon>Eukaryota</taxon>
        <taxon>Fungi</taxon>
        <taxon>Fungi incertae sedis</taxon>
        <taxon>Zoopagomycota</taxon>
        <taxon>Kickxellomycotina</taxon>
        <taxon>Harpellomycetes</taxon>
        <taxon>Harpellales</taxon>
        <taxon>Legeriomycetaceae</taxon>
        <taxon>Smittium</taxon>
    </lineage>
</organism>
<dbReference type="Pfam" id="PF08573">
    <property type="entry name" value="SAE2"/>
    <property type="match status" value="1"/>
</dbReference>
<feature type="region of interest" description="Disordered" evidence="4">
    <location>
        <begin position="126"/>
        <end position="172"/>
    </location>
</feature>
<evidence type="ECO:0000259" key="5">
    <source>
        <dbReference type="Pfam" id="PF08573"/>
    </source>
</evidence>
<keyword evidence="3" id="KW-0539">Nucleus</keyword>
<feature type="region of interest" description="Disordered" evidence="4">
    <location>
        <begin position="355"/>
        <end position="377"/>
    </location>
</feature>
<feature type="compositionally biased region" description="Basic and acidic residues" evidence="4">
    <location>
        <begin position="141"/>
        <end position="161"/>
    </location>
</feature>
<evidence type="ECO:0000313" key="6">
    <source>
        <dbReference type="EMBL" id="PVU90514.1"/>
    </source>
</evidence>
<dbReference type="InterPro" id="IPR013882">
    <property type="entry name" value="Ctp1_C"/>
</dbReference>
<evidence type="ECO:0000313" key="7">
    <source>
        <dbReference type="Proteomes" id="UP000245383"/>
    </source>
</evidence>
<dbReference type="Proteomes" id="UP000245383">
    <property type="component" value="Unassembled WGS sequence"/>
</dbReference>
<dbReference type="STRING" id="133385.A0A2T9YDZ4"/>
<dbReference type="PANTHER" id="PTHR15107">
    <property type="entry name" value="RETINOBLASTOMA BINDING PROTEIN 8"/>
    <property type="match status" value="1"/>
</dbReference>